<reference evidence="5" key="1">
    <citation type="submission" date="2021-01" db="EMBL/GenBank/DDBJ databases">
        <authorList>
            <person name="Corre E."/>
            <person name="Pelletier E."/>
            <person name="Niang G."/>
            <person name="Scheremetjew M."/>
            <person name="Finn R."/>
            <person name="Kale V."/>
            <person name="Holt S."/>
            <person name="Cochrane G."/>
            <person name="Meng A."/>
            <person name="Brown T."/>
            <person name="Cohen L."/>
        </authorList>
    </citation>
    <scope>NUCLEOTIDE SEQUENCE</scope>
    <source>
        <strain evidence="5">B596</strain>
    </source>
</reference>
<feature type="region of interest" description="Disordered" evidence="3">
    <location>
        <begin position="265"/>
        <end position="298"/>
    </location>
</feature>
<feature type="compositionally biased region" description="Polar residues" evidence="3">
    <location>
        <begin position="280"/>
        <end position="295"/>
    </location>
</feature>
<keyword evidence="1" id="KW-0677">Repeat</keyword>
<gene>
    <name evidence="5" type="ORF">PDEL0327_LOCUS225</name>
</gene>
<dbReference type="GO" id="GO:0003723">
    <property type="term" value="F:RNA binding"/>
    <property type="evidence" value="ECO:0007669"/>
    <property type="project" value="InterPro"/>
</dbReference>
<feature type="compositionally biased region" description="Basic residues" evidence="3">
    <location>
        <begin position="10"/>
        <end position="26"/>
    </location>
</feature>
<dbReference type="GO" id="GO:0008270">
    <property type="term" value="F:zinc ion binding"/>
    <property type="evidence" value="ECO:0007669"/>
    <property type="project" value="UniProtKB-KW"/>
</dbReference>
<organism evidence="5">
    <name type="scientific">Pseudo-nitzschia delicatissima</name>
    <dbReference type="NCBI Taxonomy" id="44447"/>
    <lineage>
        <taxon>Eukaryota</taxon>
        <taxon>Sar</taxon>
        <taxon>Stramenopiles</taxon>
        <taxon>Ochrophyta</taxon>
        <taxon>Bacillariophyta</taxon>
        <taxon>Bacillariophyceae</taxon>
        <taxon>Bacillariophycidae</taxon>
        <taxon>Bacillariales</taxon>
        <taxon>Bacillariaceae</taxon>
        <taxon>Pseudo-nitzschia</taxon>
    </lineage>
</organism>
<dbReference type="AlphaFoldDB" id="A0A7S0TAJ2"/>
<evidence type="ECO:0000256" key="3">
    <source>
        <dbReference type="SAM" id="MobiDB-lite"/>
    </source>
</evidence>
<dbReference type="InterPro" id="IPR000571">
    <property type="entry name" value="Znf_CCCH"/>
</dbReference>
<accession>A0A7S0TAJ2</accession>
<name>A0A7S0TAJ2_9STRA</name>
<evidence type="ECO:0000256" key="2">
    <source>
        <dbReference type="PROSITE-ProRule" id="PRU00723"/>
    </source>
</evidence>
<keyword evidence="2" id="KW-0479">Metal-binding</keyword>
<feature type="compositionally biased region" description="Basic residues" evidence="3">
    <location>
        <begin position="409"/>
        <end position="435"/>
    </location>
</feature>
<dbReference type="PANTHER" id="PTHR23102:SF24">
    <property type="entry name" value="CLEAVAGE AND POLYADENYLATION SPECIFICITY FACTOR SUBUNIT 4"/>
    <property type="match status" value="1"/>
</dbReference>
<feature type="compositionally biased region" description="Basic and acidic residues" evidence="3">
    <location>
        <begin position="52"/>
        <end position="66"/>
    </location>
</feature>
<dbReference type="PROSITE" id="PS50103">
    <property type="entry name" value="ZF_C3H1"/>
    <property type="match status" value="2"/>
</dbReference>
<sequence length="435" mass="48467">MSPFFSYSGRRGRGRGGRGTRGRGRAGRGNSLDRRAYHNNHKWVRPTASAQTEHDMKNGEQEESKLKSSNIETGQADTESKQEKEKDESVPISTYSHRIMKKNGQHKLILSSNIDSAPVASGDSLSKNEPQSQLQPATQTLTREGRNKLVSLTNSNSAEQKEQKKKLSTNSRPVRQYESVGGRLNKSRSAVRGPTPTSRRTRAARSTTSRPIAKRIKLSVQESVDCGDQTLSSTSPTTADADSEANPTEKLSDFAYKEVSRVRQRVSGRSLRWSKKGNGEPSNGTYSDNTSIQNPRKTKSMGLVRVQPNEKTTPICPTFLRGLHCQDQFCRKRHDIPKEYAMPVCSFFQRQGQCLKGESCIFRHIKVNAKAMVCPSFALLGFCEDEQCAMQHVRGRTAVTALNANGTRSPKRSSSRFRRKQSNVYHRKKSANGDG</sequence>
<feature type="zinc finger region" description="C3H1-type" evidence="2">
    <location>
        <begin position="310"/>
        <end position="337"/>
    </location>
</feature>
<evidence type="ECO:0000313" key="5">
    <source>
        <dbReference type="EMBL" id="CAD8728413.1"/>
    </source>
</evidence>
<dbReference type="EMBL" id="HBFG01000312">
    <property type="protein sequence ID" value="CAD8728413.1"/>
    <property type="molecule type" value="Transcribed_RNA"/>
</dbReference>
<feature type="region of interest" description="Disordered" evidence="3">
    <location>
        <begin position="1"/>
        <end position="106"/>
    </location>
</feature>
<feature type="domain" description="C3H1-type" evidence="4">
    <location>
        <begin position="339"/>
        <end position="367"/>
    </location>
</feature>
<keyword evidence="2" id="KW-0862">Zinc</keyword>
<keyword evidence="2" id="KW-0863">Zinc-finger</keyword>
<dbReference type="Gene3D" id="4.10.1000.10">
    <property type="entry name" value="Zinc finger, CCCH-type"/>
    <property type="match status" value="1"/>
</dbReference>
<feature type="compositionally biased region" description="Polar residues" evidence="3">
    <location>
        <begin position="123"/>
        <end position="142"/>
    </location>
</feature>
<feature type="region of interest" description="Disordered" evidence="3">
    <location>
        <begin position="118"/>
        <end position="252"/>
    </location>
</feature>
<feature type="compositionally biased region" description="Polar residues" evidence="3">
    <location>
        <begin position="67"/>
        <end position="77"/>
    </location>
</feature>
<protein>
    <recommendedName>
        <fullName evidence="4">C3H1-type domain-containing protein</fullName>
    </recommendedName>
</protein>
<feature type="compositionally biased region" description="Low complexity" evidence="3">
    <location>
        <begin position="194"/>
        <end position="211"/>
    </location>
</feature>
<feature type="compositionally biased region" description="Basic and acidic residues" evidence="3">
    <location>
        <begin position="78"/>
        <end position="89"/>
    </location>
</feature>
<evidence type="ECO:0000259" key="4">
    <source>
        <dbReference type="PROSITE" id="PS50103"/>
    </source>
</evidence>
<dbReference type="PANTHER" id="PTHR23102">
    <property type="entry name" value="CLEAVAGE AND POLYADENYLATION SPECIFICITY FACTOR SUBUNIT 4-RELATED"/>
    <property type="match status" value="1"/>
</dbReference>
<dbReference type="InterPro" id="IPR045348">
    <property type="entry name" value="CPSF4/Yth1"/>
</dbReference>
<evidence type="ECO:0000256" key="1">
    <source>
        <dbReference type="ARBA" id="ARBA00022737"/>
    </source>
</evidence>
<feature type="zinc finger region" description="C3H1-type" evidence="2">
    <location>
        <begin position="339"/>
        <end position="367"/>
    </location>
</feature>
<feature type="domain" description="C3H1-type" evidence="4">
    <location>
        <begin position="310"/>
        <end position="337"/>
    </location>
</feature>
<proteinExistence type="predicted"/>
<dbReference type="SMART" id="SM00356">
    <property type="entry name" value="ZnF_C3H1"/>
    <property type="match status" value="3"/>
</dbReference>
<feature type="region of interest" description="Disordered" evidence="3">
    <location>
        <begin position="405"/>
        <end position="435"/>
    </location>
</feature>
<feature type="compositionally biased region" description="Low complexity" evidence="3">
    <location>
        <begin position="230"/>
        <end position="240"/>
    </location>
</feature>